<dbReference type="PANTHER" id="PTHR46669:SF1">
    <property type="entry name" value="LEUCINE-RICH PPR MOTIF-CONTAINING PROTEIN, MITOCHONDRIAL"/>
    <property type="match status" value="1"/>
</dbReference>
<dbReference type="AlphaFoldDB" id="A0A4U5LXN5"/>
<dbReference type="OrthoDB" id="185373at2759"/>
<protein>
    <recommendedName>
        <fullName evidence="3">Pentacotripeptide-repeat region of PRORP domain-containing protein</fullName>
    </recommendedName>
</protein>
<evidence type="ECO:0008006" key="3">
    <source>
        <dbReference type="Google" id="ProtNLM"/>
    </source>
</evidence>
<organism evidence="1 2">
    <name type="scientific">Steinernema carpocapsae</name>
    <name type="common">Entomopathogenic nematode</name>
    <dbReference type="NCBI Taxonomy" id="34508"/>
    <lineage>
        <taxon>Eukaryota</taxon>
        <taxon>Metazoa</taxon>
        <taxon>Ecdysozoa</taxon>
        <taxon>Nematoda</taxon>
        <taxon>Chromadorea</taxon>
        <taxon>Rhabditida</taxon>
        <taxon>Tylenchina</taxon>
        <taxon>Panagrolaimomorpha</taxon>
        <taxon>Strongyloidoidea</taxon>
        <taxon>Steinernematidae</taxon>
        <taxon>Steinernema</taxon>
    </lineage>
</organism>
<dbReference type="InterPro" id="IPR033490">
    <property type="entry name" value="LRP130"/>
</dbReference>
<evidence type="ECO:0000313" key="2">
    <source>
        <dbReference type="Proteomes" id="UP000298663"/>
    </source>
</evidence>
<dbReference type="GO" id="GO:0070129">
    <property type="term" value="P:regulation of mitochondrial translation"/>
    <property type="evidence" value="ECO:0007669"/>
    <property type="project" value="TreeGrafter"/>
</dbReference>
<proteinExistence type="predicted"/>
<comment type="caution">
    <text evidence="1">The sequence shown here is derived from an EMBL/GenBank/DDBJ whole genome shotgun (WGS) entry which is preliminary data.</text>
</comment>
<keyword evidence="2" id="KW-1185">Reference proteome</keyword>
<dbReference type="GO" id="GO:0005634">
    <property type="term" value="C:nucleus"/>
    <property type="evidence" value="ECO:0007669"/>
    <property type="project" value="TreeGrafter"/>
</dbReference>
<sequence length="312" mass="35307">MKRVALLARIPDRLAHLPSTSSQIFLSTRRNHAEAVLSRHDLALINRGDFTGVKPSNMKPERENLPDNVIAKLQEQVTRNSRISGENFMKGILLPLEAGVSQPNGFAEAFKRSSDRFGPFALSLCGKVMPDIPSDQRAILMGRLWTTYEKLNIPITRAVFNQRLAIWVENSHDFDPLETLNDMELKYQLEPDVTTFNLLLKRLAFSEKIGNIEKWTLKMAERGVLPNMETECMKVMCNATARRYDATDEAITSALIKHGEPARSKAMGAALIGTVIARDMERLRSLLRQAVIVFKSEKHVLGVEYKDIFDRE</sequence>
<dbReference type="PANTHER" id="PTHR46669">
    <property type="entry name" value="LEUCINE-RICH PPR MOTIF-CONTAINING PROTEIN, MITOCHONDRIAL"/>
    <property type="match status" value="1"/>
</dbReference>
<dbReference type="GO" id="GO:0003730">
    <property type="term" value="F:mRNA 3'-UTR binding"/>
    <property type="evidence" value="ECO:0007669"/>
    <property type="project" value="TreeGrafter"/>
</dbReference>
<dbReference type="InterPro" id="IPR011990">
    <property type="entry name" value="TPR-like_helical_dom_sf"/>
</dbReference>
<gene>
    <name evidence="1" type="ORF">L596_028140</name>
</gene>
<reference evidence="1 2" key="2">
    <citation type="journal article" date="2019" name="G3 (Bethesda)">
        <title>Hybrid Assembly of the Genome of the Entomopathogenic Nematode Steinernema carpocapsae Identifies the X-Chromosome.</title>
        <authorList>
            <person name="Serra L."/>
            <person name="Macchietto M."/>
            <person name="Macias-Munoz A."/>
            <person name="McGill C.J."/>
            <person name="Rodriguez I.M."/>
            <person name="Rodriguez B."/>
            <person name="Murad R."/>
            <person name="Mortazavi A."/>
        </authorList>
    </citation>
    <scope>NUCLEOTIDE SEQUENCE [LARGE SCALE GENOMIC DNA]</scope>
    <source>
        <strain evidence="1 2">ALL</strain>
    </source>
</reference>
<name>A0A4U5LXN5_STECR</name>
<dbReference type="STRING" id="34508.A0A4U5LXN5"/>
<dbReference type="Gene3D" id="1.25.40.10">
    <property type="entry name" value="Tetratricopeptide repeat domain"/>
    <property type="match status" value="1"/>
</dbReference>
<dbReference type="GO" id="GO:0005739">
    <property type="term" value="C:mitochondrion"/>
    <property type="evidence" value="ECO:0007669"/>
    <property type="project" value="TreeGrafter"/>
</dbReference>
<dbReference type="Proteomes" id="UP000298663">
    <property type="component" value="Unassembled WGS sequence"/>
</dbReference>
<reference evidence="1 2" key="1">
    <citation type="journal article" date="2015" name="Genome Biol.">
        <title>Comparative genomics of Steinernema reveals deeply conserved gene regulatory networks.</title>
        <authorList>
            <person name="Dillman A.R."/>
            <person name="Macchietto M."/>
            <person name="Porter C.F."/>
            <person name="Rogers A."/>
            <person name="Williams B."/>
            <person name="Antoshechkin I."/>
            <person name="Lee M.M."/>
            <person name="Goodwin Z."/>
            <person name="Lu X."/>
            <person name="Lewis E.E."/>
            <person name="Goodrich-Blair H."/>
            <person name="Stock S.P."/>
            <person name="Adams B.J."/>
            <person name="Sternberg P.W."/>
            <person name="Mortazavi A."/>
        </authorList>
    </citation>
    <scope>NUCLEOTIDE SEQUENCE [LARGE SCALE GENOMIC DNA]</scope>
    <source>
        <strain evidence="1 2">ALL</strain>
    </source>
</reference>
<accession>A0A4U5LXN5</accession>
<evidence type="ECO:0000313" key="1">
    <source>
        <dbReference type="EMBL" id="TKR60963.1"/>
    </source>
</evidence>
<dbReference type="EMBL" id="AZBU02000011">
    <property type="protein sequence ID" value="TKR60963.1"/>
    <property type="molecule type" value="Genomic_DNA"/>
</dbReference>